<dbReference type="OrthoDB" id="1262810at2759"/>
<evidence type="ECO:0000313" key="2">
    <source>
        <dbReference type="Proteomes" id="UP000738359"/>
    </source>
</evidence>
<dbReference type="Proteomes" id="UP000738359">
    <property type="component" value="Unassembled WGS sequence"/>
</dbReference>
<dbReference type="PANTHER" id="PTHR46919:SF2">
    <property type="entry name" value="SACSIN"/>
    <property type="match status" value="1"/>
</dbReference>
<dbReference type="EMBL" id="JAAAHY010003254">
    <property type="protein sequence ID" value="KAF9943440.1"/>
    <property type="molecule type" value="Genomic_DNA"/>
</dbReference>
<feature type="non-terminal residue" evidence="1">
    <location>
        <position position="305"/>
    </location>
</feature>
<comment type="caution">
    <text evidence="1">The sequence shown here is derived from an EMBL/GenBank/DDBJ whole genome shotgun (WGS) entry which is preliminary data.</text>
</comment>
<protein>
    <submittedName>
        <fullName evidence="1">Uncharacterized protein</fullName>
    </submittedName>
</protein>
<proteinExistence type="predicted"/>
<reference evidence="1" key="1">
    <citation type="journal article" date="2020" name="Fungal Divers.">
        <title>Resolving the Mortierellaceae phylogeny through synthesis of multi-gene phylogenetics and phylogenomics.</title>
        <authorList>
            <person name="Vandepol N."/>
            <person name="Liber J."/>
            <person name="Desiro A."/>
            <person name="Na H."/>
            <person name="Kennedy M."/>
            <person name="Barry K."/>
            <person name="Grigoriev I.V."/>
            <person name="Miller A.N."/>
            <person name="O'Donnell K."/>
            <person name="Stajich J.E."/>
            <person name="Bonito G."/>
        </authorList>
    </citation>
    <scope>NUCLEOTIDE SEQUENCE</scope>
    <source>
        <strain evidence="1">CK1249</strain>
    </source>
</reference>
<organism evidence="1 2">
    <name type="scientific">Mortierella alpina</name>
    <name type="common">Oleaginous fungus</name>
    <name type="synonym">Mortierella renispora</name>
    <dbReference type="NCBI Taxonomy" id="64518"/>
    <lineage>
        <taxon>Eukaryota</taxon>
        <taxon>Fungi</taxon>
        <taxon>Fungi incertae sedis</taxon>
        <taxon>Mucoromycota</taxon>
        <taxon>Mortierellomycotina</taxon>
        <taxon>Mortierellomycetes</taxon>
        <taxon>Mortierellales</taxon>
        <taxon>Mortierellaceae</taxon>
        <taxon>Mortierella</taxon>
    </lineage>
</organism>
<sequence length="305" mass="34558">MFQRLCYKGEEAPAGCITQSEDSFPTDEWLADFWNMNNAIPKPCELPKHLVGYHLLPILERQIAPLSADSCVISNWDNRGTEALVAFSTVLSDLGCRLLRDLDSFPKEVSSQYLVELSEADKILTILSKQQVEGLRSMSQEQCQTTSRYIAKWLPHDAVLDQEQLRVMKALPIYLDYKETTYVSLDGCGDGTDLRVACKFSYAEKPWLPSSTKLLADEQRMLKHLVGRLNISVMKEPEYWLKVTSNLEKYAKSDWDTIMAAFCAGYHLHNKYFSFKAVLADVAFVRVKGPHSDTVGDSLRAPRST</sequence>
<evidence type="ECO:0000313" key="1">
    <source>
        <dbReference type="EMBL" id="KAF9943440.1"/>
    </source>
</evidence>
<dbReference type="AlphaFoldDB" id="A0A9P6IPH4"/>
<gene>
    <name evidence="1" type="ORF">BGZ70_005966</name>
</gene>
<keyword evidence="2" id="KW-1185">Reference proteome</keyword>
<dbReference type="PANTHER" id="PTHR46919">
    <property type="entry name" value="ZINC FINGER, C3HC4 TYPE (RING FINGER) FAMILY PROTEIN"/>
    <property type="match status" value="1"/>
</dbReference>
<name>A0A9P6IPH4_MORAP</name>
<accession>A0A9P6IPH4</accession>